<sequence length="204" mass="22885">MRKAAFVGDGIVPAEEETEEAIILEQWDRAQKPMSHRSDELVKHAVRWKEESNVHNTAAVPRAPGPTLMQRNRRRNSVQMDDRSSPAGAGALWRWTQSMEKKLTPLQLQQADNNLNSSVAEDNVPTAFPAETSPNGRQSSMRRPGTHSNLGQPGDKMLCMVTPRREQMEVPEVQQNVQTQLLTSFYRCGYVCDLPVSLLMKGSC</sequence>
<proteinExistence type="predicted"/>
<organism evidence="2 3">
    <name type="scientific">Chlamydomonas eustigma</name>
    <dbReference type="NCBI Taxonomy" id="1157962"/>
    <lineage>
        <taxon>Eukaryota</taxon>
        <taxon>Viridiplantae</taxon>
        <taxon>Chlorophyta</taxon>
        <taxon>core chlorophytes</taxon>
        <taxon>Chlorophyceae</taxon>
        <taxon>CS clade</taxon>
        <taxon>Chlamydomonadales</taxon>
        <taxon>Chlamydomonadaceae</taxon>
        <taxon>Chlamydomonas</taxon>
    </lineage>
</organism>
<reference evidence="2 3" key="1">
    <citation type="submission" date="2017-08" db="EMBL/GenBank/DDBJ databases">
        <title>Acidophilic green algal genome provides insights into adaptation to an acidic environment.</title>
        <authorList>
            <person name="Hirooka S."/>
            <person name="Hirose Y."/>
            <person name="Kanesaki Y."/>
            <person name="Higuchi S."/>
            <person name="Fujiwara T."/>
            <person name="Onuma R."/>
            <person name="Era A."/>
            <person name="Ohbayashi R."/>
            <person name="Uzuka A."/>
            <person name="Nozaki H."/>
            <person name="Yoshikawa H."/>
            <person name="Miyagishima S.Y."/>
        </authorList>
    </citation>
    <scope>NUCLEOTIDE SEQUENCE [LARGE SCALE GENOMIC DNA]</scope>
    <source>
        <strain evidence="2 3">NIES-2499</strain>
    </source>
</reference>
<evidence type="ECO:0000256" key="1">
    <source>
        <dbReference type="SAM" id="MobiDB-lite"/>
    </source>
</evidence>
<evidence type="ECO:0000313" key="3">
    <source>
        <dbReference type="Proteomes" id="UP000232323"/>
    </source>
</evidence>
<accession>A0A250XT79</accession>
<gene>
    <name evidence="2" type="ORF">CEUSTIGMA_g13416.t1</name>
</gene>
<evidence type="ECO:0000313" key="2">
    <source>
        <dbReference type="EMBL" id="GAX86000.1"/>
    </source>
</evidence>
<dbReference type="EMBL" id="BEGY01000214">
    <property type="protein sequence ID" value="GAX86000.1"/>
    <property type="molecule type" value="Genomic_DNA"/>
</dbReference>
<dbReference type="Proteomes" id="UP000232323">
    <property type="component" value="Unassembled WGS sequence"/>
</dbReference>
<feature type="compositionally biased region" description="Polar residues" evidence="1">
    <location>
        <begin position="132"/>
        <end position="151"/>
    </location>
</feature>
<keyword evidence="3" id="KW-1185">Reference proteome</keyword>
<feature type="region of interest" description="Disordered" evidence="1">
    <location>
        <begin position="119"/>
        <end position="155"/>
    </location>
</feature>
<dbReference type="AlphaFoldDB" id="A0A250XT79"/>
<comment type="caution">
    <text evidence="2">The sequence shown here is derived from an EMBL/GenBank/DDBJ whole genome shotgun (WGS) entry which is preliminary data.</text>
</comment>
<name>A0A250XT79_9CHLO</name>
<protein>
    <submittedName>
        <fullName evidence="2">Uncharacterized protein</fullName>
    </submittedName>
</protein>
<feature type="region of interest" description="Disordered" evidence="1">
    <location>
        <begin position="53"/>
        <end position="88"/>
    </location>
</feature>